<dbReference type="GO" id="GO:0005737">
    <property type="term" value="C:cytoplasm"/>
    <property type="evidence" value="ECO:0007669"/>
    <property type="project" value="TreeGrafter"/>
</dbReference>
<gene>
    <name evidence="2" type="ORF">JW744_05490</name>
</gene>
<evidence type="ECO:0000313" key="3">
    <source>
        <dbReference type="Proteomes" id="UP000809243"/>
    </source>
</evidence>
<evidence type="ECO:0000313" key="2">
    <source>
        <dbReference type="EMBL" id="MBN2067894.1"/>
    </source>
</evidence>
<dbReference type="Pfam" id="PF01965">
    <property type="entry name" value="DJ-1_PfpI"/>
    <property type="match status" value="1"/>
</dbReference>
<protein>
    <submittedName>
        <fullName evidence="2">DJ-1/PfpI family protein</fullName>
    </submittedName>
</protein>
<reference evidence="2" key="1">
    <citation type="submission" date="2021-01" db="EMBL/GenBank/DDBJ databases">
        <title>Active Sulfur Cycling in an Early Earth Analoge.</title>
        <authorList>
            <person name="Hahn C.R."/>
            <person name="Youssef N.H."/>
            <person name="Elshahed M."/>
        </authorList>
    </citation>
    <scope>NUCLEOTIDE SEQUENCE</scope>
    <source>
        <strain evidence="2">Zod_Metabat.1151</strain>
    </source>
</reference>
<feature type="domain" description="DJ-1/PfpI" evidence="1">
    <location>
        <begin position="6"/>
        <end position="169"/>
    </location>
</feature>
<dbReference type="Proteomes" id="UP000809243">
    <property type="component" value="Unassembled WGS sequence"/>
</dbReference>
<dbReference type="InterPro" id="IPR029062">
    <property type="entry name" value="Class_I_gatase-like"/>
</dbReference>
<dbReference type="AlphaFoldDB" id="A0A939C7Q4"/>
<proteinExistence type="predicted"/>
<dbReference type="PANTHER" id="PTHR48094">
    <property type="entry name" value="PROTEIN/NUCLEIC ACID DEGLYCASE DJ-1-RELATED"/>
    <property type="match status" value="1"/>
</dbReference>
<sequence length="173" mass="17700">MGISGKRVLLIIAPSNFRDEELFHTKAELEKAGAATAIASRQAGTINGMLGGKAEAELALDSVNGEEYDAVIFIGGSGASTYFNDSAAQQIAKDAAAQGKVQAAICIAPSILANAGILKGKKATAFSSEAENLRDKGAIYTGEAVTVDGKIITANGPQAAKQFGQKIAEALSK</sequence>
<dbReference type="Gene3D" id="3.40.50.880">
    <property type="match status" value="1"/>
</dbReference>
<dbReference type="SUPFAM" id="SSF52317">
    <property type="entry name" value="Class I glutamine amidotransferase-like"/>
    <property type="match status" value="1"/>
</dbReference>
<accession>A0A939C7Q4</accession>
<dbReference type="PANTHER" id="PTHR48094:SF12">
    <property type="entry name" value="PARKINSON DISEASE PROTEIN 7 HOMOLOG"/>
    <property type="match status" value="1"/>
</dbReference>
<dbReference type="InterPro" id="IPR002818">
    <property type="entry name" value="DJ-1/PfpI"/>
</dbReference>
<dbReference type="EMBL" id="JAFGDB010000097">
    <property type="protein sequence ID" value="MBN2067894.1"/>
    <property type="molecule type" value="Genomic_DNA"/>
</dbReference>
<evidence type="ECO:0000259" key="1">
    <source>
        <dbReference type="Pfam" id="PF01965"/>
    </source>
</evidence>
<dbReference type="CDD" id="cd03135">
    <property type="entry name" value="GATase1_DJ-1"/>
    <property type="match status" value="1"/>
</dbReference>
<dbReference type="InterPro" id="IPR050325">
    <property type="entry name" value="Prot/Nucl_acid_deglycase"/>
</dbReference>
<organism evidence="2 3">
    <name type="scientific">Candidatus Iainarchaeum sp</name>
    <dbReference type="NCBI Taxonomy" id="3101447"/>
    <lineage>
        <taxon>Archaea</taxon>
        <taxon>Candidatus Iainarchaeota</taxon>
        <taxon>Candidatus Iainarchaeia</taxon>
        <taxon>Candidatus Iainarchaeales</taxon>
        <taxon>Candidatus Iainarchaeaceae</taxon>
        <taxon>Candidatus Iainarchaeum</taxon>
    </lineage>
</organism>
<name>A0A939C7Q4_9ARCH</name>
<comment type="caution">
    <text evidence="2">The sequence shown here is derived from an EMBL/GenBank/DDBJ whole genome shotgun (WGS) entry which is preliminary data.</text>
</comment>